<dbReference type="OrthoDB" id="9780293at2"/>
<dbReference type="PANTHER" id="PTHR42796:SF4">
    <property type="entry name" value="FUMARYLACETOACETATE HYDROLASE DOMAIN-CONTAINING PROTEIN 2A"/>
    <property type="match status" value="1"/>
</dbReference>
<evidence type="ECO:0000313" key="4">
    <source>
        <dbReference type="EMBL" id="APO70718.1"/>
    </source>
</evidence>
<evidence type="ECO:0000256" key="2">
    <source>
        <dbReference type="ARBA" id="ARBA00022723"/>
    </source>
</evidence>
<dbReference type="EMBL" id="CP017105">
    <property type="protein sequence ID" value="APO70718.1"/>
    <property type="molecule type" value="Genomic_DNA"/>
</dbReference>
<dbReference type="GO" id="GO:0044281">
    <property type="term" value="P:small molecule metabolic process"/>
    <property type="evidence" value="ECO:0007669"/>
    <property type="project" value="UniProtKB-ARBA"/>
</dbReference>
<dbReference type="Gene3D" id="3.90.850.10">
    <property type="entry name" value="Fumarylacetoacetase-like, C-terminal domain"/>
    <property type="match status" value="1"/>
</dbReference>
<dbReference type="Proteomes" id="UP000184749">
    <property type="component" value="Plasmid pRgalIE4872d"/>
</dbReference>
<keyword evidence="4" id="KW-0378">Hydrolase</keyword>
<dbReference type="PANTHER" id="PTHR42796">
    <property type="entry name" value="FUMARYLACETOACETATE HYDROLASE DOMAIN-CONTAINING PROTEIN 2A-RELATED"/>
    <property type="match status" value="1"/>
</dbReference>
<feature type="domain" description="Fumarylacetoacetase-like C-terminal" evidence="3">
    <location>
        <begin position="80"/>
        <end position="271"/>
    </location>
</feature>
<dbReference type="RefSeq" id="WP_074071177.1">
    <property type="nucleotide sequence ID" value="NZ_CP017105.1"/>
</dbReference>
<protein>
    <submittedName>
        <fullName evidence="4">Fumarylacetoacetate hydrolase protein</fullName>
    </submittedName>
</protein>
<comment type="similarity">
    <text evidence="1">Belongs to the FAH family.</text>
</comment>
<evidence type="ECO:0000259" key="3">
    <source>
        <dbReference type="Pfam" id="PF01557"/>
    </source>
</evidence>
<dbReference type="InterPro" id="IPR011234">
    <property type="entry name" value="Fumarylacetoacetase-like_C"/>
</dbReference>
<name>A0A1L5NS67_9HYPH</name>
<evidence type="ECO:0000256" key="1">
    <source>
        <dbReference type="ARBA" id="ARBA00010211"/>
    </source>
</evidence>
<dbReference type="GO" id="GO:0016787">
    <property type="term" value="F:hydrolase activity"/>
    <property type="evidence" value="ECO:0007669"/>
    <property type="project" value="UniProtKB-KW"/>
</dbReference>
<keyword evidence="4" id="KW-0614">Plasmid</keyword>
<dbReference type="AlphaFoldDB" id="A0A1L5NS67"/>
<sequence length="277" mass="30295">MKFVSYDGNKIGVVNGEDVVELTDLVQADAGFWPPINMVQFIANFEALKPAIKARLLGDVRTPLSKVRLEAPIKWPNKLIAYPANYKKHIEEMSSSNQADKNGFFLKANSSISGPNDPIVLPSLDGREIHHECELAIIIGKTVRNISLEKAMDAVFGYSCLVDVVVRGNEERVMRKSWDTFCPIGPWIVTADEVSQPGALDARLTINGEVRQQANTRDLIYDIPHMIWRAASVATLYPGDIIATGTPEGVGPLADGDELVITIDQVGSMTIPIIQGA</sequence>
<accession>A0A1L5NS67</accession>
<reference evidence="4 5" key="1">
    <citation type="submission" date="2016-09" db="EMBL/GenBank/DDBJ databases">
        <title>The complete genome sequences of Rhizobium gallicum, symbiovars gallicum and phaseoli, symbionts associated to common bean (Phaseolus vulgaris).</title>
        <authorList>
            <person name="Bustos P."/>
            <person name="Santamaria R.I."/>
            <person name="Perez-Carrascal O.M."/>
            <person name="Juarez S."/>
            <person name="Lozano L."/>
            <person name="Martinez-Flores I."/>
            <person name="Martinez-Romero E."/>
            <person name="Cevallos M."/>
            <person name="Romero D."/>
            <person name="Davila G."/>
            <person name="Gonzalez V."/>
        </authorList>
    </citation>
    <scope>NUCLEOTIDE SEQUENCE [LARGE SCALE GENOMIC DNA]</scope>
    <source>
        <strain evidence="4 5">IE4872</strain>
        <plasmid evidence="5">prgalie4872d</plasmid>
    </source>
</reference>
<dbReference type="InterPro" id="IPR036663">
    <property type="entry name" value="Fumarylacetoacetase_C_sf"/>
</dbReference>
<dbReference type="Pfam" id="PF01557">
    <property type="entry name" value="FAA_hydrolase"/>
    <property type="match status" value="1"/>
</dbReference>
<dbReference type="InterPro" id="IPR051121">
    <property type="entry name" value="FAH"/>
</dbReference>
<keyword evidence="2" id="KW-0479">Metal-binding</keyword>
<evidence type="ECO:0000313" key="5">
    <source>
        <dbReference type="Proteomes" id="UP000184749"/>
    </source>
</evidence>
<proteinExistence type="inferred from homology"/>
<geneLocation type="plasmid" evidence="5">
    <name>prgalie4872d</name>
</geneLocation>
<dbReference type="GO" id="GO:0046872">
    <property type="term" value="F:metal ion binding"/>
    <property type="evidence" value="ECO:0007669"/>
    <property type="project" value="UniProtKB-KW"/>
</dbReference>
<organism evidence="4 5">
    <name type="scientific">Rhizobium gallicum</name>
    <dbReference type="NCBI Taxonomy" id="56730"/>
    <lineage>
        <taxon>Bacteria</taxon>
        <taxon>Pseudomonadati</taxon>
        <taxon>Pseudomonadota</taxon>
        <taxon>Alphaproteobacteria</taxon>
        <taxon>Hyphomicrobiales</taxon>
        <taxon>Rhizobiaceae</taxon>
        <taxon>Rhizobium/Agrobacterium group</taxon>
        <taxon>Rhizobium</taxon>
    </lineage>
</organism>
<dbReference type="SUPFAM" id="SSF56529">
    <property type="entry name" value="FAH"/>
    <property type="match status" value="1"/>
</dbReference>
<gene>
    <name evidence="4" type="ORF">IE4872_PD00177</name>
</gene>